<dbReference type="PANTHER" id="PTHR15729">
    <property type="entry name" value="CDC42 GTPASE-ACTIVATING PROTEIN"/>
    <property type="match status" value="1"/>
</dbReference>
<protein>
    <recommendedName>
        <fullName evidence="5">PX domain-containing protein</fullName>
    </recommendedName>
</protein>
<evidence type="ECO:0000256" key="1">
    <source>
        <dbReference type="ARBA" id="ARBA00022468"/>
    </source>
</evidence>
<dbReference type="GO" id="GO:0007264">
    <property type="term" value="P:small GTPase-mediated signal transduction"/>
    <property type="evidence" value="ECO:0007669"/>
    <property type="project" value="TreeGrafter"/>
</dbReference>
<sequence>MKAIQAHRSSNKSRPKKFEVTKSGLCSSSELETSRGAIRIQHLTAGQTSSCQANSTNEGVARFPRLQDCAHFHYECTEIGPLILELVDKDEELRSVNPNPVPGDSWLLSVQVTSRGRTWVVRRSYENFVLLDKQSHQCVYDRRYSQLPEIVEAENLSISNGHSHEMSLNAGFLSSE</sequence>
<organism evidence="3 4">
    <name type="scientific">Tigriopus californicus</name>
    <name type="common">Marine copepod</name>
    <dbReference type="NCBI Taxonomy" id="6832"/>
    <lineage>
        <taxon>Eukaryota</taxon>
        <taxon>Metazoa</taxon>
        <taxon>Ecdysozoa</taxon>
        <taxon>Arthropoda</taxon>
        <taxon>Crustacea</taxon>
        <taxon>Multicrustacea</taxon>
        <taxon>Hexanauplia</taxon>
        <taxon>Copepoda</taxon>
        <taxon>Harpacticoida</taxon>
        <taxon>Harpacticidae</taxon>
        <taxon>Tigriopus</taxon>
    </lineage>
</organism>
<keyword evidence="1" id="KW-0343">GTPase activation</keyword>
<keyword evidence="4" id="KW-1185">Reference proteome</keyword>
<dbReference type="Proteomes" id="UP000318571">
    <property type="component" value="Chromosome 11"/>
</dbReference>
<reference evidence="3 4" key="1">
    <citation type="journal article" date="2018" name="Nat. Ecol. Evol.">
        <title>Genomic signatures of mitonuclear coevolution across populations of Tigriopus californicus.</title>
        <authorList>
            <person name="Barreto F.S."/>
            <person name="Watson E.T."/>
            <person name="Lima T.G."/>
            <person name="Willett C.S."/>
            <person name="Edmands S."/>
            <person name="Li W."/>
            <person name="Burton R.S."/>
        </authorList>
    </citation>
    <scope>NUCLEOTIDE SEQUENCE [LARGE SCALE GENOMIC DNA]</scope>
    <source>
        <strain evidence="3 4">San Diego</strain>
    </source>
</reference>
<evidence type="ECO:0000256" key="2">
    <source>
        <dbReference type="SAM" id="MobiDB-lite"/>
    </source>
</evidence>
<evidence type="ECO:0008006" key="5">
    <source>
        <dbReference type="Google" id="ProtNLM"/>
    </source>
</evidence>
<proteinExistence type="predicted"/>
<dbReference type="OMA" id="NGHSHEM"/>
<name>A0A553PJT6_TIGCA</name>
<accession>A0A553PJT6</accession>
<evidence type="ECO:0000313" key="4">
    <source>
        <dbReference type="Proteomes" id="UP000318571"/>
    </source>
</evidence>
<comment type="caution">
    <text evidence="3">The sequence shown here is derived from an EMBL/GenBank/DDBJ whole genome shotgun (WGS) entry which is preliminary data.</text>
</comment>
<evidence type="ECO:0000313" key="3">
    <source>
        <dbReference type="EMBL" id="TRY77945.1"/>
    </source>
</evidence>
<dbReference type="GO" id="GO:0005096">
    <property type="term" value="F:GTPase activator activity"/>
    <property type="evidence" value="ECO:0007669"/>
    <property type="project" value="UniProtKB-KW"/>
</dbReference>
<dbReference type="AlphaFoldDB" id="A0A553PJT6"/>
<dbReference type="InterPro" id="IPR051576">
    <property type="entry name" value="PX-Rho_GAP"/>
</dbReference>
<dbReference type="PANTHER" id="PTHR15729:SF10">
    <property type="entry name" value="GTPASE-ACTIVATING PROTEIN CDGAPR"/>
    <property type="match status" value="1"/>
</dbReference>
<dbReference type="EMBL" id="VCGU01000003">
    <property type="protein sequence ID" value="TRY77945.1"/>
    <property type="molecule type" value="Genomic_DNA"/>
</dbReference>
<dbReference type="STRING" id="6832.A0A553PJT6"/>
<gene>
    <name evidence="3" type="ORF">TCAL_10902</name>
</gene>
<feature type="region of interest" description="Disordered" evidence="2">
    <location>
        <begin position="1"/>
        <end position="21"/>
    </location>
</feature>